<reference evidence="6" key="1">
    <citation type="journal article" date="2023" name="Front. Microbiol.">
        <title>Ralstonia chuxiongensis sp. nov., Ralstonia mojiangensis sp. nov., and Ralstonia soli sp. nov., isolated from tobacco fields, are three novel species in the family Burkholderiaceae.</title>
        <authorList>
            <person name="Lu C.H."/>
            <person name="Zhang Y.Y."/>
            <person name="Jiang N."/>
            <person name="Chen W."/>
            <person name="Shao X."/>
            <person name="Zhao Z.M."/>
            <person name="Lu W.L."/>
            <person name="Hu X."/>
            <person name="Xi Y.X."/>
            <person name="Zou S.Y."/>
            <person name="Wei Q.J."/>
            <person name="Lin Z.L."/>
            <person name="Gong L."/>
            <person name="Gai X.T."/>
            <person name="Zhang L.Q."/>
            <person name="Li J.Y."/>
            <person name="Jin Y."/>
            <person name="Xia Z.Y."/>
        </authorList>
    </citation>
    <scope>NUCLEOTIDE SEQUENCE [LARGE SCALE GENOMIC DNA]</scope>
    <source>
        <strain evidence="6">21YRMH01-3</strain>
    </source>
</reference>
<protein>
    <submittedName>
        <fullName evidence="5">Helix-turn-helix transcriptional regulator</fullName>
    </submittedName>
</protein>
<evidence type="ECO:0000256" key="1">
    <source>
        <dbReference type="ARBA" id="ARBA00023015"/>
    </source>
</evidence>
<dbReference type="InterPro" id="IPR016032">
    <property type="entry name" value="Sig_transdc_resp-reg_C-effctor"/>
</dbReference>
<feature type="domain" description="HTH luxR-type" evidence="4">
    <location>
        <begin position="101"/>
        <end position="166"/>
    </location>
</feature>
<gene>
    <name evidence="5" type="ORF">NKG59_04470</name>
</gene>
<dbReference type="PRINTS" id="PR00038">
    <property type="entry name" value="HTHLUXR"/>
</dbReference>
<accession>A0AA41WMF7</accession>
<evidence type="ECO:0000259" key="4">
    <source>
        <dbReference type="PROSITE" id="PS50043"/>
    </source>
</evidence>
<keyword evidence="6" id="KW-1185">Reference proteome</keyword>
<keyword evidence="1" id="KW-0805">Transcription regulation</keyword>
<dbReference type="RefSeq" id="WP_045205547.1">
    <property type="nucleotide sequence ID" value="NZ_JAMYWC010000001.1"/>
</dbReference>
<keyword evidence="2" id="KW-0238">DNA-binding</keyword>
<dbReference type="Proteomes" id="UP001162793">
    <property type="component" value="Unassembled WGS sequence"/>
</dbReference>
<dbReference type="Pfam" id="PF00196">
    <property type="entry name" value="GerE"/>
    <property type="match status" value="1"/>
</dbReference>
<evidence type="ECO:0000313" key="5">
    <source>
        <dbReference type="EMBL" id="MCP1171596.1"/>
    </source>
</evidence>
<evidence type="ECO:0000256" key="2">
    <source>
        <dbReference type="ARBA" id="ARBA00023125"/>
    </source>
</evidence>
<dbReference type="EMBL" id="JAMYWC010000001">
    <property type="protein sequence ID" value="MCP1171596.1"/>
    <property type="molecule type" value="Genomic_DNA"/>
</dbReference>
<dbReference type="GO" id="GO:0003677">
    <property type="term" value="F:DNA binding"/>
    <property type="evidence" value="ECO:0007669"/>
    <property type="project" value="UniProtKB-KW"/>
</dbReference>
<evidence type="ECO:0000313" key="6">
    <source>
        <dbReference type="Proteomes" id="UP001162793"/>
    </source>
</evidence>
<dbReference type="PANTHER" id="PTHR44688">
    <property type="entry name" value="DNA-BINDING TRANSCRIPTIONAL ACTIVATOR DEVR_DOSR"/>
    <property type="match status" value="1"/>
</dbReference>
<keyword evidence="3" id="KW-0804">Transcription</keyword>
<proteinExistence type="predicted"/>
<dbReference type="PROSITE" id="PS50043">
    <property type="entry name" value="HTH_LUXR_2"/>
    <property type="match status" value="1"/>
</dbReference>
<dbReference type="SMART" id="SM00421">
    <property type="entry name" value="HTH_LUXR"/>
    <property type="match status" value="1"/>
</dbReference>
<dbReference type="CDD" id="cd06170">
    <property type="entry name" value="LuxR_C_like"/>
    <property type="match status" value="1"/>
</dbReference>
<organism evidence="5 6">
    <name type="scientific">Ralstonia chuxiongensis</name>
    <dbReference type="NCBI Taxonomy" id="2957504"/>
    <lineage>
        <taxon>Bacteria</taxon>
        <taxon>Pseudomonadati</taxon>
        <taxon>Pseudomonadota</taxon>
        <taxon>Betaproteobacteria</taxon>
        <taxon>Burkholderiales</taxon>
        <taxon>Burkholderiaceae</taxon>
        <taxon>Ralstonia</taxon>
    </lineage>
</organism>
<dbReference type="GO" id="GO:0006355">
    <property type="term" value="P:regulation of DNA-templated transcription"/>
    <property type="evidence" value="ECO:0007669"/>
    <property type="project" value="InterPro"/>
</dbReference>
<dbReference type="AlphaFoldDB" id="A0AA41WMF7"/>
<dbReference type="Gene3D" id="1.10.10.10">
    <property type="entry name" value="Winged helix-like DNA-binding domain superfamily/Winged helix DNA-binding domain"/>
    <property type="match status" value="1"/>
</dbReference>
<dbReference type="PANTHER" id="PTHR44688:SF16">
    <property type="entry name" value="DNA-BINDING TRANSCRIPTIONAL ACTIVATOR DEVR_DOSR"/>
    <property type="match status" value="1"/>
</dbReference>
<dbReference type="SUPFAM" id="SSF46894">
    <property type="entry name" value="C-terminal effector domain of the bipartite response regulators"/>
    <property type="match status" value="1"/>
</dbReference>
<comment type="caution">
    <text evidence="5">The sequence shown here is derived from an EMBL/GenBank/DDBJ whole genome shotgun (WGS) entry which is preliminary data.</text>
</comment>
<sequence length="175" mass="18877">MNARVQNDVLLHAADSTAERQYFSPFPAAAAWRAQTVVPLTIAVRQVSHAPNGGILVDLTELAAAAGEAPPAQPVTLEQAHAMLGRMLESRRKAPARSSGKGALLSALTPRQRDILREAASGKSNVEIAQALHIGVETVKSHVRQILMRLQARNRTELAALYQQCAGEIRSHESH</sequence>
<name>A0AA41WMF7_9RALS</name>
<dbReference type="InterPro" id="IPR036388">
    <property type="entry name" value="WH-like_DNA-bd_sf"/>
</dbReference>
<dbReference type="InterPro" id="IPR000792">
    <property type="entry name" value="Tscrpt_reg_LuxR_C"/>
</dbReference>
<evidence type="ECO:0000256" key="3">
    <source>
        <dbReference type="ARBA" id="ARBA00023163"/>
    </source>
</evidence>